<dbReference type="EMBL" id="AFYH01011199">
    <property type="status" value="NOT_ANNOTATED_CDS"/>
    <property type="molecule type" value="Genomic_DNA"/>
</dbReference>
<dbReference type="GeneID" id="106705378"/>
<dbReference type="CTD" id="284184"/>
<sequence>MSGTAVWSRARERMRRFPQQLAECAEEAAVYGKCVALTTAGSQELRKDLCAKEFQALKNCFTIAAKKTPR</sequence>
<dbReference type="Proteomes" id="UP000008672">
    <property type="component" value="Unassembled WGS sequence"/>
</dbReference>
<dbReference type="HOGENOM" id="CLU_188562_0_0_1"/>
<evidence type="ECO:0000313" key="2">
    <source>
        <dbReference type="Proteomes" id="UP000008672"/>
    </source>
</evidence>
<dbReference type="FunCoup" id="M3XLE9">
    <property type="interactions" value="301"/>
</dbReference>
<dbReference type="STRING" id="7897.ENSLACP00000023555"/>
<reference evidence="1" key="3">
    <citation type="submission" date="2025-09" db="UniProtKB">
        <authorList>
            <consortium name="Ensembl"/>
        </authorList>
    </citation>
    <scope>IDENTIFICATION</scope>
</reference>
<dbReference type="GO" id="GO:0005739">
    <property type="term" value="C:mitochondrion"/>
    <property type="evidence" value="ECO:0007669"/>
    <property type="project" value="InterPro"/>
</dbReference>
<dbReference type="PANTHER" id="PTHR34561">
    <property type="entry name" value="NADH DEHYDROGENASE [UBIQUINONE] 1 ALPHA SUBCOMPLEX ASSEMBLY FACTOR 8"/>
    <property type="match status" value="1"/>
</dbReference>
<reference evidence="1" key="2">
    <citation type="submission" date="2025-08" db="UniProtKB">
        <authorList>
            <consortium name="Ensembl"/>
        </authorList>
    </citation>
    <scope>IDENTIFICATION</scope>
</reference>
<dbReference type="Ensembl" id="ENSLACT00000025967.1">
    <property type="protein sequence ID" value="ENSLACP00000023555.1"/>
    <property type="gene ID" value="ENSLACG00000022466.1"/>
</dbReference>
<organism evidence="1 2">
    <name type="scientific">Latimeria chalumnae</name>
    <name type="common">Coelacanth</name>
    <dbReference type="NCBI Taxonomy" id="7897"/>
    <lineage>
        <taxon>Eukaryota</taxon>
        <taxon>Metazoa</taxon>
        <taxon>Chordata</taxon>
        <taxon>Craniata</taxon>
        <taxon>Vertebrata</taxon>
        <taxon>Euteleostomi</taxon>
        <taxon>Coelacanthiformes</taxon>
        <taxon>Coelacanthidae</taxon>
        <taxon>Latimeria</taxon>
    </lineage>
</organism>
<dbReference type="PANTHER" id="PTHR34561:SF1">
    <property type="entry name" value="NADH DEHYDROGENASE [UBIQUINONE] 1 ALPHA SUBCOMPLEX ASSEMBLY FACTOR 8"/>
    <property type="match status" value="1"/>
</dbReference>
<dbReference type="KEGG" id="lcm:106705378"/>
<reference evidence="2" key="1">
    <citation type="submission" date="2011-08" db="EMBL/GenBank/DDBJ databases">
        <title>The draft genome of Latimeria chalumnae.</title>
        <authorList>
            <person name="Di Palma F."/>
            <person name="Alfoldi J."/>
            <person name="Johnson J."/>
            <person name="Berlin A."/>
            <person name="Gnerre S."/>
            <person name="Jaffe D."/>
            <person name="MacCallum I."/>
            <person name="Young S."/>
            <person name="Walker B.J."/>
            <person name="Lander E."/>
            <person name="Lindblad-Toh K."/>
        </authorList>
    </citation>
    <scope>NUCLEOTIDE SEQUENCE [LARGE SCALE GENOMIC DNA]</scope>
    <source>
        <strain evidence="2">Wild caught</strain>
    </source>
</reference>
<dbReference type="Bgee" id="ENSLACG00000022466">
    <property type="expression patterns" value="Expressed in mesonephros and 6 other cell types or tissues"/>
</dbReference>
<dbReference type="OMA" id="KKDLCAQ"/>
<dbReference type="AlphaFoldDB" id="M3XLE9"/>
<dbReference type="RefSeq" id="XP_014350150.1">
    <property type="nucleotide sequence ID" value="XM_014494664.2"/>
</dbReference>
<dbReference type="OrthoDB" id="3821113at2759"/>
<dbReference type="InParanoid" id="M3XLE9"/>
<accession>M3XLE9</accession>
<dbReference type="InterPro" id="IPR034595">
    <property type="entry name" value="NDUFAF8"/>
</dbReference>
<dbReference type="GeneTree" id="ENSGT00520000061927"/>
<dbReference type="GO" id="GO:0032981">
    <property type="term" value="P:mitochondrial respiratory chain complex I assembly"/>
    <property type="evidence" value="ECO:0007669"/>
    <property type="project" value="InterPro"/>
</dbReference>
<dbReference type="eggNOG" id="ENOG502SBX9">
    <property type="taxonomic scope" value="Eukaryota"/>
</dbReference>
<proteinExistence type="predicted"/>
<protein>
    <submittedName>
        <fullName evidence="1">NADH:ubiquinone oxidoreductase complex assembly factor 8</fullName>
    </submittedName>
</protein>
<evidence type="ECO:0000313" key="1">
    <source>
        <dbReference type="Ensembl" id="ENSLACP00000023555.1"/>
    </source>
</evidence>
<keyword evidence="2" id="KW-1185">Reference proteome</keyword>
<name>M3XLE9_LATCH</name>
<gene>
    <name evidence="1" type="primary">NDUFAF8</name>
</gene>